<dbReference type="GO" id="GO:0005737">
    <property type="term" value="C:cytoplasm"/>
    <property type="evidence" value="ECO:0007669"/>
    <property type="project" value="UniProtKB-SubCell"/>
</dbReference>
<dbReference type="NCBIfam" id="NF000818">
    <property type="entry name" value="PRK00062.1"/>
    <property type="match status" value="1"/>
</dbReference>
<evidence type="ECO:0000313" key="9">
    <source>
        <dbReference type="EMBL" id="QCD65532.1"/>
    </source>
</evidence>
<dbReference type="PANTHER" id="PTHR43713">
    <property type="entry name" value="GLUTAMATE-1-SEMIALDEHYDE 2,1-AMINOMUTASE"/>
    <property type="match status" value="1"/>
</dbReference>
<evidence type="ECO:0000313" key="10">
    <source>
        <dbReference type="Proteomes" id="UP000297053"/>
    </source>
</evidence>
<accession>A0A4D6KDY5</accession>
<dbReference type="Gene3D" id="3.90.1150.10">
    <property type="entry name" value="Aspartate Aminotransferase, domain 1"/>
    <property type="match status" value="1"/>
</dbReference>
<dbReference type="UniPathway" id="UPA00251">
    <property type="reaction ID" value="UER00317"/>
</dbReference>
<keyword evidence="5 8" id="KW-0663">Pyridoxal phosphate</keyword>
<comment type="subcellular location">
    <subcellularLocation>
        <location evidence="8">Cytoplasm</location>
    </subcellularLocation>
</comment>
<proteinExistence type="inferred from homology"/>
<keyword evidence="6 8" id="KW-0413">Isomerase</keyword>
<dbReference type="InterPro" id="IPR015422">
    <property type="entry name" value="PyrdxlP-dep_Trfase_small"/>
</dbReference>
<feature type="modified residue" description="N6-(pyridoxal phosphate)lysine" evidence="8">
    <location>
        <position position="263"/>
    </location>
</feature>
<dbReference type="GO" id="GO:0030170">
    <property type="term" value="F:pyridoxal phosphate binding"/>
    <property type="evidence" value="ECO:0007669"/>
    <property type="project" value="InterPro"/>
</dbReference>
<evidence type="ECO:0000256" key="3">
    <source>
        <dbReference type="ARBA" id="ARBA00004819"/>
    </source>
</evidence>
<dbReference type="InterPro" id="IPR015421">
    <property type="entry name" value="PyrdxlP-dep_Trfase_major"/>
</dbReference>
<gene>
    <name evidence="8" type="primary">hemL</name>
    <name evidence="9" type="ORF">E5139_07735</name>
</gene>
<evidence type="ECO:0000256" key="5">
    <source>
        <dbReference type="ARBA" id="ARBA00022898"/>
    </source>
</evidence>
<evidence type="ECO:0000256" key="1">
    <source>
        <dbReference type="ARBA" id="ARBA00001579"/>
    </source>
</evidence>
<dbReference type="Pfam" id="PF00202">
    <property type="entry name" value="Aminotran_3"/>
    <property type="match status" value="1"/>
</dbReference>
<reference evidence="9 10" key="1">
    <citation type="submission" date="2019-04" db="EMBL/GenBank/DDBJ databases">
        <title>Complete genome sequence of Arthrobacter sp. ZXY-2 associated with effective atrazine degradation and salt adaptation.</title>
        <authorList>
            <person name="Zhao X."/>
        </authorList>
    </citation>
    <scope>NUCLEOTIDE SEQUENCE [LARGE SCALE GENOMIC DNA]</scope>
    <source>
        <strain evidence="10">ZP60</strain>
    </source>
</reference>
<name>A0A4D6KDY5_9EURY</name>
<keyword evidence="8" id="KW-0963">Cytoplasm</keyword>
<dbReference type="FunFam" id="3.40.640.10:FF:000021">
    <property type="entry name" value="Glutamate-1-semialdehyde 2,1-aminomutase"/>
    <property type="match status" value="1"/>
</dbReference>
<evidence type="ECO:0000256" key="8">
    <source>
        <dbReference type="HAMAP-Rule" id="MF_00375"/>
    </source>
</evidence>
<dbReference type="OMA" id="WGPLIFG"/>
<dbReference type="PANTHER" id="PTHR43713:SF3">
    <property type="entry name" value="GLUTAMATE-1-SEMIALDEHYDE 2,1-AMINOMUTASE 1, CHLOROPLASTIC-RELATED"/>
    <property type="match status" value="1"/>
</dbReference>
<keyword evidence="7 8" id="KW-0627">Porphyrin biosynthesis</keyword>
<dbReference type="SUPFAM" id="SSF53383">
    <property type="entry name" value="PLP-dependent transferases"/>
    <property type="match status" value="1"/>
</dbReference>
<dbReference type="GO" id="GO:0008483">
    <property type="term" value="F:transaminase activity"/>
    <property type="evidence" value="ECO:0007669"/>
    <property type="project" value="InterPro"/>
</dbReference>
<comment type="cofactor">
    <cofactor evidence="2 8">
        <name>pyridoxal 5'-phosphate</name>
        <dbReference type="ChEBI" id="CHEBI:597326"/>
    </cofactor>
</comment>
<dbReference type="GO" id="GO:0006782">
    <property type="term" value="P:protoporphyrinogen IX biosynthetic process"/>
    <property type="evidence" value="ECO:0007669"/>
    <property type="project" value="UniProtKB-UniRule"/>
</dbReference>
<comment type="catalytic activity">
    <reaction evidence="1 8">
        <text>(S)-4-amino-5-oxopentanoate = 5-aminolevulinate</text>
        <dbReference type="Rhea" id="RHEA:14265"/>
        <dbReference type="ChEBI" id="CHEBI:57501"/>
        <dbReference type="ChEBI" id="CHEBI:356416"/>
        <dbReference type="EC" id="5.4.3.8"/>
    </reaction>
</comment>
<dbReference type="GO" id="GO:0042286">
    <property type="term" value="F:glutamate-1-semialdehyde 2,1-aminomutase activity"/>
    <property type="evidence" value="ECO:0007669"/>
    <property type="project" value="UniProtKB-UniRule"/>
</dbReference>
<dbReference type="InterPro" id="IPR015424">
    <property type="entry name" value="PyrdxlP-dep_Trfase"/>
</dbReference>
<organism evidence="9 10">
    <name type="scientific">Halomicrobium mukohataei</name>
    <dbReference type="NCBI Taxonomy" id="57705"/>
    <lineage>
        <taxon>Archaea</taxon>
        <taxon>Methanobacteriati</taxon>
        <taxon>Methanobacteriota</taxon>
        <taxon>Stenosarchaea group</taxon>
        <taxon>Halobacteria</taxon>
        <taxon>Halobacteriales</taxon>
        <taxon>Haloarculaceae</taxon>
        <taxon>Halomicrobium</taxon>
    </lineage>
</organism>
<dbReference type="Gene3D" id="3.40.640.10">
    <property type="entry name" value="Type I PLP-dependent aspartate aminotransferase-like (Major domain)"/>
    <property type="match status" value="1"/>
</dbReference>
<comment type="similarity">
    <text evidence="4 8">Belongs to the class-III pyridoxal-phosphate-dependent aminotransferase family. HemL subfamily.</text>
</comment>
<comment type="pathway">
    <text evidence="3">Porphyrin-containing compound metabolism; protoporphyrin-IX biosynthesis; 5-aminolevulinate from L-glutamyl-tRNA(Glu): step 2/2.</text>
</comment>
<evidence type="ECO:0000256" key="2">
    <source>
        <dbReference type="ARBA" id="ARBA00001933"/>
    </source>
</evidence>
<evidence type="ECO:0000256" key="6">
    <source>
        <dbReference type="ARBA" id="ARBA00023235"/>
    </source>
</evidence>
<reference evidence="9 10" key="2">
    <citation type="submission" date="2019-04" db="EMBL/GenBank/DDBJ databases">
        <authorList>
            <person name="Yang S."/>
            <person name="Wei W."/>
        </authorList>
    </citation>
    <scope>NUCLEOTIDE SEQUENCE [LARGE SCALE GENOMIC DNA]</scope>
    <source>
        <strain evidence="10">ZP60</strain>
    </source>
</reference>
<dbReference type="InterPro" id="IPR004639">
    <property type="entry name" value="4pyrrol_synth_GluAld_NH2Trfase"/>
</dbReference>
<evidence type="ECO:0000256" key="7">
    <source>
        <dbReference type="ARBA" id="ARBA00023244"/>
    </source>
</evidence>
<dbReference type="InterPro" id="IPR049704">
    <property type="entry name" value="Aminotrans_3_PPA_site"/>
</dbReference>
<dbReference type="InterPro" id="IPR005814">
    <property type="entry name" value="Aminotrans_3"/>
</dbReference>
<dbReference type="AlphaFoldDB" id="A0A4D6KDY5"/>
<dbReference type="KEGG" id="halz:E5139_07735"/>
<evidence type="ECO:0000256" key="4">
    <source>
        <dbReference type="ARBA" id="ARBA00008981"/>
    </source>
</evidence>
<dbReference type="GeneID" id="42178817"/>
<dbReference type="EMBL" id="CP039375">
    <property type="protein sequence ID" value="QCD65532.1"/>
    <property type="molecule type" value="Genomic_DNA"/>
</dbReference>
<dbReference type="CDD" id="cd00610">
    <property type="entry name" value="OAT_like"/>
    <property type="match status" value="1"/>
</dbReference>
<dbReference type="PROSITE" id="PS00600">
    <property type="entry name" value="AA_TRANSFER_CLASS_3"/>
    <property type="match status" value="1"/>
</dbReference>
<dbReference type="HAMAP" id="MF_00375">
    <property type="entry name" value="HemL_aminotrans_3"/>
    <property type="match status" value="1"/>
</dbReference>
<sequence length="446" mass="48142">MNHEQSRSLYDRALSVMPGGVNSSVRATQPYPFFVERGDGGHVIDADGNRYLDFVMGYGPLLLGHDLPEPVQSAVQQRAAEGPMYGAPTEVEVELAEFVRRHVPSVEMTRFVNSGTEATVSAVRLARAYTGRDKIVVMQGGYHGAQESTLVEGEGDHTAPSSPGIPPEFAEHTLTLPFNDAEAARELFAEHGDDIAAVLTEPILGNYGIVHPVDGYHETLRELCDDHGSLLVFDEVITGFRVGGLQCAQGKFGVTPDLTTFGKIVGGGFPVGAVGGRSEIVEQFTPAGDVFQSGTFSGHPVTMAAGLETLRYAAENDVYDHVNGLGERLRAGLTDILADQAPEYTVVGTDSMFKVVFTRDADGTQAGGPCDAGCTQDPDCERFETCPKTGADVKRAETERWQRLFWPAMKEQGVFLTANQFESQFVCDAHTEADIDEALEAYKDAL</sequence>
<dbReference type="EC" id="5.4.3.8" evidence="8"/>
<protein>
    <recommendedName>
        <fullName evidence="8">Glutamate-1-semialdehyde 2,1-aminomutase</fullName>
        <shortName evidence="8">GSA</shortName>
        <ecNumber evidence="8">5.4.3.8</ecNumber>
    </recommendedName>
    <alternativeName>
        <fullName evidence="8">Glutamate-1-semialdehyde aminotransferase</fullName>
        <shortName evidence="8">GSA-AT</shortName>
    </alternativeName>
</protein>
<dbReference type="Proteomes" id="UP000297053">
    <property type="component" value="Chromosome"/>
</dbReference>
<dbReference type="RefSeq" id="WP_015761890.1">
    <property type="nucleotide sequence ID" value="NZ_CP039375.1"/>
</dbReference>